<accession>W5KQ75</accession>
<keyword evidence="8" id="KW-0175">Coiled coil</keyword>
<evidence type="ECO:0000256" key="10">
    <source>
        <dbReference type="ARBA" id="ARBA00023212"/>
    </source>
</evidence>
<evidence type="ECO:0000259" key="15">
    <source>
        <dbReference type="Pfam" id="PF24656"/>
    </source>
</evidence>
<keyword evidence="9" id="KW-0969">Cilium</keyword>
<evidence type="ECO:0000256" key="3">
    <source>
        <dbReference type="ARBA" id="ARBA00021303"/>
    </source>
</evidence>
<evidence type="ECO:0000256" key="13">
    <source>
        <dbReference type="ARBA" id="ARBA00031733"/>
    </source>
</evidence>
<evidence type="ECO:0000313" key="19">
    <source>
        <dbReference type="Proteomes" id="UP000018467"/>
    </source>
</evidence>
<dbReference type="InterPro" id="IPR056290">
    <property type="entry name" value="CEPT76/DRC7_peptidase-like_dom"/>
</dbReference>
<dbReference type="InterPro" id="IPR056291">
    <property type="entry name" value="MORN_DRC7"/>
</dbReference>
<keyword evidence="5" id="KW-0221">Differentiation</keyword>
<evidence type="ECO:0000256" key="1">
    <source>
        <dbReference type="ARBA" id="ARBA00004611"/>
    </source>
</evidence>
<dbReference type="Bgee" id="ENSAMXG00000009471">
    <property type="expression patterns" value="Expressed in testis and 11 other cell types or tissues"/>
</dbReference>
<evidence type="ECO:0000256" key="7">
    <source>
        <dbReference type="ARBA" id="ARBA00022871"/>
    </source>
</evidence>
<comment type="subcellular location">
    <subcellularLocation>
        <location evidence="1">Cytoplasm</location>
        <location evidence="1">Cytoskeleton</location>
        <location evidence="1">Flagellum axoneme</location>
    </subcellularLocation>
</comment>
<evidence type="ECO:0000256" key="2">
    <source>
        <dbReference type="ARBA" id="ARBA00010738"/>
    </source>
</evidence>
<feature type="domain" description="CEP76/DRC7 peptidase-like" evidence="15">
    <location>
        <begin position="254"/>
        <end position="325"/>
    </location>
</feature>
<dbReference type="GO" id="GO:0007283">
    <property type="term" value="P:spermatogenesis"/>
    <property type="evidence" value="ECO:0007669"/>
    <property type="project" value="UniProtKB-KW"/>
</dbReference>
<evidence type="ECO:0000256" key="9">
    <source>
        <dbReference type="ARBA" id="ARBA00023069"/>
    </source>
</evidence>
<dbReference type="STRING" id="7994.ENSAMXP00000009737"/>
<keyword evidence="4" id="KW-0963">Cytoplasm</keyword>
<evidence type="ECO:0000313" key="18">
    <source>
        <dbReference type="Ensembl" id="ENSAMXP00000009737.2"/>
    </source>
</evidence>
<dbReference type="Ensembl" id="ENSAMXT00000009737.2">
    <property type="protein sequence ID" value="ENSAMXP00000009737.2"/>
    <property type="gene ID" value="ENSAMXG00000009471.2"/>
</dbReference>
<sequence length="756" mass="88448">MEMLPEVEPELEEAELQEEEAEQEEEEGGEDGGLSELRELEETLAKVQIAPSAEADSSKLPVSYRENSAKEKLLQTMADNFNCQYSYLYPDRTPLLLCPLNECGVQKFVSTTLRPTLLPYPEIYHWQGCANVISIISFCCLKGTCFEFSTLLCSLLLGAGYNAYCVSGYAMKEMCLLNQNRQECPLLKPQVKEEKRKYTVKPPHDLYSRFEKRQEQNRQEEARVALLSQQQEAQRLQEVERERPPPDPLLGLRVHCWVLVLSGNREVPENFFIDPLAGQSYPTTSEKFLGIESIWNHQNYWVNMQDCRFGCTEMTFDLGNPVKWEYLLRGSTSHNILLNSDTKTQNDQEDEEEEDVCTQYMESRYPGGTKLIQYRQATVEKFAPYLMKDGLITRLTTYNDLDCTHPNTVTEWYKDRHDHLDERELEKATGLTTEHFRPGRSYALKCHRYVTLIPETERQMDFYSRFRVDDLASRVETPSEMTETFENRPDFLYHRQVVYDKQVLPFEPAENAKQVRRPIKKVVEKFHRDHSKAASEDVAKRVFLLKEDQIQVTYHLEEDRSIPAWRISSNLVTGRTHSLHSWPPPFRLVRAILDARQQEESGITLQISIYDTARNEKKRLAEEELLNKEEKELDILAPFLAKLGNPASLTREQVQQLVADCLAEMKQRLVDRANLIQARFEKETQELQQKQQWYQKNQLTMAKEDEDAYLAYCSDAMFRIHVVKLRLNRHKDKAPQMYLALRDKLRRDPRLIQHLW</sequence>
<feature type="compositionally biased region" description="Acidic residues" evidence="14">
    <location>
        <begin position="1"/>
        <end position="30"/>
    </location>
</feature>
<keyword evidence="7" id="KW-0744">Spermatogenesis</keyword>
<keyword evidence="6" id="KW-0282">Flagellum</keyword>
<reference evidence="19" key="1">
    <citation type="submission" date="2013-03" db="EMBL/GenBank/DDBJ databases">
        <authorList>
            <person name="Jeffery W."/>
            <person name="Warren W."/>
            <person name="Wilson R.K."/>
        </authorList>
    </citation>
    <scope>NUCLEOTIDE SEQUENCE</scope>
    <source>
        <strain evidence="19">female</strain>
    </source>
</reference>
<evidence type="ECO:0000259" key="16">
    <source>
        <dbReference type="Pfam" id="PF24667"/>
    </source>
</evidence>
<evidence type="ECO:0000256" key="8">
    <source>
        <dbReference type="ARBA" id="ARBA00023054"/>
    </source>
</evidence>
<dbReference type="PANTHER" id="PTHR35249">
    <property type="entry name" value="DYNEIN REGULATORY COMPLEX SUBUNIT 7"/>
    <property type="match status" value="1"/>
</dbReference>
<protein>
    <recommendedName>
        <fullName evidence="3">Dynein regulatory complex subunit 7</fullName>
    </recommendedName>
    <alternativeName>
        <fullName evidence="12">Coiled-coil domain-containing protein 135</fullName>
    </alternativeName>
    <alternativeName>
        <fullName evidence="13">Coiled-coil domain-containing protein lobo homolog</fullName>
    </alternativeName>
</protein>
<evidence type="ECO:0000256" key="4">
    <source>
        <dbReference type="ARBA" id="ARBA00022490"/>
    </source>
</evidence>
<proteinExistence type="inferred from homology"/>
<feature type="region of interest" description="Disordered" evidence="14">
    <location>
        <begin position="1"/>
        <end position="37"/>
    </location>
</feature>
<keyword evidence="10" id="KW-0206">Cytoskeleton</keyword>
<dbReference type="Pfam" id="PF24667">
    <property type="entry name" value="MORN_DRC7"/>
    <property type="match status" value="1"/>
</dbReference>
<feature type="domain" description="Dynein regulatory complex subunit 7 C-terminal" evidence="17">
    <location>
        <begin position="648"/>
        <end position="755"/>
    </location>
</feature>
<evidence type="ECO:0000256" key="12">
    <source>
        <dbReference type="ARBA" id="ARBA00031627"/>
    </source>
</evidence>
<dbReference type="PANTHER" id="PTHR35249:SF2">
    <property type="entry name" value="DYNEIN REGULATORY COMPLEX SUBUNIT 7"/>
    <property type="match status" value="1"/>
</dbReference>
<evidence type="ECO:0000259" key="17">
    <source>
        <dbReference type="Pfam" id="PF24671"/>
    </source>
</evidence>
<dbReference type="InterPro" id="IPR033551">
    <property type="entry name" value="DRC7/lobo"/>
</dbReference>
<feature type="domain" description="Dynein regulatory complex subunit 7 MORN" evidence="16">
    <location>
        <begin position="366"/>
        <end position="566"/>
    </location>
</feature>
<keyword evidence="19" id="KW-1185">Reference proteome</keyword>
<dbReference type="GO" id="GO:0030154">
    <property type="term" value="P:cell differentiation"/>
    <property type="evidence" value="ECO:0007669"/>
    <property type="project" value="UniProtKB-KW"/>
</dbReference>
<evidence type="ECO:0000256" key="11">
    <source>
        <dbReference type="ARBA" id="ARBA00023273"/>
    </source>
</evidence>
<dbReference type="SUPFAM" id="SSF54001">
    <property type="entry name" value="Cysteine proteinases"/>
    <property type="match status" value="1"/>
</dbReference>
<dbReference type="InParanoid" id="W5KQ75"/>
<evidence type="ECO:0000256" key="6">
    <source>
        <dbReference type="ARBA" id="ARBA00022846"/>
    </source>
</evidence>
<dbReference type="GO" id="GO:0031514">
    <property type="term" value="C:motile cilium"/>
    <property type="evidence" value="ECO:0007669"/>
    <property type="project" value="TreeGrafter"/>
</dbReference>
<dbReference type="InterPro" id="IPR038765">
    <property type="entry name" value="Papain-like_cys_pep_sf"/>
</dbReference>
<evidence type="ECO:0000256" key="5">
    <source>
        <dbReference type="ARBA" id="ARBA00022782"/>
    </source>
</evidence>
<dbReference type="Proteomes" id="UP000018467">
    <property type="component" value="Unassembled WGS sequence"/>
</dbReference>
<dbReference type="GeneTree" id="ENSGT00390000004913"/>
<keyword evidence="11" id="KW-0966">Cell projection</keyword>
<dbReference type="AlphaFoldDB" id="W5KQ75"/>
<evidence type="ECO:0000256" key="14">
    <source>
        <dbReference type="SAM" id="MobiDB-lite"/>
    </source>
</evidence>
<comment type="similarity">
    <text evidence="2">Belongs to the DRC7 family.</text>
</comment>
<dbReference type="HOGENOM" id="CLU_016052_0_0_1"/>
<reference evidence="18" key="3">
    <citation type="submission" date="2025-08" db="UniProtKB">
        <authorList>
            <consortium name="Ensembl"/>
        </authorList>
    </citation>
    <scope>IDENTIFICATION</scope>
</reference>
<organism evidence="18 19">
    <name type="scientific">Astyanax mexicanus</name>
    <name type="common">Blind cave fish</name>
    <name type="synonym">Astyanax fasciatus mexicanus</name>
    <dbReference type="NCBI Taxonomy" id="7994"/>
    <lineage>
        <taxon>Eukaryota</taxon>
        <taxon>Metazoa</taxon>
        <taxon>Chordata</taxon>
        <taxon>Craniata</taxon>
        <taxon>Vertebrata</taxon>
        <taxon>Euteleostomi</taxon>
        <taxon>Actinopterygii</taxon>
        <taxon>Neopterygii</taxon>
        <taxon>Teleostei</taxon>
        <taxon>Ostariophysi</taxon>
        <taxon>Characiformes</taxon>
        <taxon>Characoidei</taxon>
        <taxon>Acestrorhamphidae</taxon>
        <taxon>Acestrorhamphinae</taxon>
        <taxon>Astyanax</taxon>
    </lineage>
</organism>
<dbReference type="Pfam" id="PF24656">
    <property type="entry name" value="CEPT76_peptidase"/>
    <property type="match status" value="1"/>
</dbReference>
<dbReference type="InterPro" id="IPR056292">
    <property type="entry name" value="DRC7_C"/>
</dbReference>
<reference evidence="18" key="4">
    <citation type="submission" date="2025-09" db="UniProtKB">
        <authorList>
            <consortium name="Ensembl"/>
        </authorList>
    </citation>
    <scope>IDENTIFICATION</scope>
</reference>
<dbReference type="eggNOG" id="ENOG502QRNZ">
    <property type="taxonomic scope" value="Eukaryota"/>
</dbReference>
<name>W5KQ75_ASTMX</name>
<reference evidence="19" key="2">
    <citation type="journal article" date="2014" name="Nat. Commun.">
        <title>The cavefish genome reveals candidate genes for eye loss.</title>
        <authorList>
            <person name="McGaugh S.E."/>
            <person name="Gross J.B."/>
            <person name="Aken B."/>
            <person name="Blin M."/>
            <person name="Borowsky R."/>
            <person name="Chalopin D."/>
            <person name="Hinaux H."/>
            <person name="Jeffery W.R."/>
            <person name="Keene A."/>
            <person name="Ma L."/>
            <person name="Minx P."/>
            <person name="Murphy D."/>
            <person name="O'Quin K.E."/>
            <person name="Retaux S."/>
            <person name="Rohner N."/>
            <person name="Searle S.M."/>
            <person name="Stahl B.A."/>
            <person name="Tabin C."/>
            <person name="Volff J.N."/>
            <person name="Yoshizawa M."/>
            <person name="Warren W.C."/>
        </authorList>
    </citation>
    <scope>NUCLEOTIDE SEQUENCE [LARGE SCALE GENOMIC DNA]</scope>
    <source>
        <strain evidence="19">female</strain>
    </source>
</reference>
<dbReference type="GO" id="GO:0030317">
    <property type="term" value="P:flagellated sperm motility"/>
    <property type="evidence" value="ECO:0007669"/>
    <property type="project" value="TreeGrafter"/>
</dbReference>
<dbReference type="Pfam" id="PF24671">
    <property type="entry name" value="DRC7_C"/>
    <property type="match status" value="1"/>
</dbReference>